<dbReference type="InterPro" id="IPR029058">
    <property type="entry name" value="AB_hydrolase_fold"/>
</dbReference>
<dbReference type="SUPFAM" id="SSF53474">
    <property type="entry name" value="alpha/beta-Hydrolases"/>
    <property type="match status" value="1"/>
</dbReference>
<dbReference type="PANTHER" id="PTHR43722:SF1">
    <property type="entry name" value="PROLINE IMINOPEPTIDASE"/>
    <property type="match status" value="1"/>
</dbReference>
<comment type="caution">
    <text evidence="1">The sequence shown here is derived from an EMBL/GenBank/DDBJ whole genome shotgun (WGS) entry which is preliminary data.</text>
</comment>
<evidence type="ECO:0000313" key="2">
    <source>
        <dbReference type="Proteomes" id="UP001589532"/>
    </source>
</evidence>
<dbReference type="RefSeq" id="WP_344998333.1">
    <property type="nucleotide sequence ID" value="NZ_BAAAXV010000009.1"/>
</dbReference>
<proteinExistence type="predicted"/>
<dbReference type="InterPro" id="IPR005944">
    <property type="entry name" value="Pro_iminopeptidase"/>
</dbReference>
<dbReference type="PANTHER" id="PTHR43722">
    <property type="entry name" value="PROLINE IMINOPEPTIDASE"/>
    <property type="match status" value="1"/>
</dbReference>
<keyword evidence="1" id="KW-0378">Hydrolase</keyword>
<accession>A0ABV5S9I2</accession>
<keyword evidence="2" id="KW-1185">Reference proteome</keyword>
<dbReference type="Gene3D" id="3.40.50.1820">
    <property type="entry name" value="alpha/beta hydrolase"/>
    <property type="match status" value="1"/>
</dbReference>
<dbReference type="EMBL" id="JBHMBW010000040">
    <property type="protein sequence ID" value="MFB9628342.1"/>
    <property type="molecule type" value="Genomic_DNA"/>
</dbReference>
<evidence type="ECO:0000313" key="1">
    <source>
        <dbReference type="EMBL" id="MFB9628342.1"/>
    </source>
</evidence>
<gene>
    <name evidence="1" type="ORF">ACFFSA_35105</name>
</gene>
<protein>
    <submittedName>
        <fullName evidence="1">Alpha/beta hydrolase</fullName>
    </submittedName>
</protein>
<dbReference type="GO" id="GO:0016787">
    <property type="term" value="F:hydrolase activity"/>
    <property type="evidence" value="ECO:0007669"/>
    <property type="project" value="UniProtKB-KW"/>
</dbReference>
<name>A0ABV5S9I2_9ACTN</name>
<dbReference type="Proteomes" id="UP001589532">
    <property type="component" value="Unassembled WGS sequence"/>
</dbReference>
<organism evidence="1 2">
    <name type="scientific">Nonomuraea helvata</name>
    <dbReference type="NCBI Taxonomy" id="37484"/>
    <lineage>
        <taxon>Bacteria</taxon>
        <taxon>Bacillati</taxon>
        <taxon>Actinomycetota</taxon>
        <taxon>Actinomycetes</taxon>
        <taxon>Streptosporangiales</taxon>
        <taxon>Streptosporangiaceae</taxon>
        <taxon>Nonomuraea</taxon>
    </lineage>
</organism>
<sequence>MERPRRYEIDWLYRGVGRFFPEQWQRFRESVPEAERDGDLLAAYARLTSDPDPAVRAQAARDWTAWEDAVISLETNGHPNAYSNRPPDALLALTRICSHYFANGAWLEEGVLLRDAHRLAGIPGVLIHGRFDLGAPLQYAWELAQAWPDARLVVVDDSGHTGSTTMNTEILTALDGFADRQG</sequence>
<reference evidence="1 2" key="1">
    <citation type="submission" date="2024-09" db="EMBL/GenBank/DDBJ databases">
        <authorList>
            <person name="Sun Q."/>
            <person name="Mori K."/>
        </authorList>
    </citation>
    <scope>NUCLEOTIDE SEQUENCE [LARGE SCALE GENOMIC DNA]</scope>
    <source>
        <strain evidence="1 2">JCM 3143</strain>
    </source>
</reference>